<dbReference type="SMART" id="SM00448">
    <property type="entry name" value="REC"/>
    <property type="match status" value="1"/>
</dbReference>
<evidence type="ECO:0000256" key="3">
    <source>
        <dbReference type="ARBA" id="ARBA00023015"/>
    </source>
</evidence>
<keyword evidence="5" id="KW-0804">Transcription</keyword>
<dbReference type="Proteomes" id="UP000612362">
    <property type="component" value="Unassembled WGS sequence"/>
</dbReference>
<gene>
    <name evidence="10" type="primary">phoB_1</name>
    <name evidence="10" type="ORF">KSX_43690</name>
</gene>
<evidence type="ECO:0000259" key="9">
    <source>
        <dbReference type="PROSITE" id="PS51755"/>
    </source>
</evidence>
<dbReference type="PANTHER" id="PTHR48111">
    <property type="entry name" value="REGULATOR OF RPOS"/>
    <property type="match status" value="1"/>
</dbReference>
<dbReference type="InterPro" id="IPR001789">
    <property type="entry name" value="Sig_transdc_resp-reg_receiver"/>
</dbReference>
<dbReference type="GO" id="GO:0000976">
    <property type="term" value="F:transcription cis-regulatory region binding"/>
    <property type="evidence" value="ECO:0007669"/>
    <property type="project" value="TreeGrafter"/>
</dbReference>
<dbReference type="SMART" id="SM00862">
    <property type="entry name" value="Trans_reg_C"/>
    <property type="match status" value="1"/>
</dbReference>
<evidence type="ECO:0000313" key="10">
    <source>
        <dbReference type="EMBL" id="GHO46206.1"/>
    </source>
</evidence>
<dbReference type="InterPro" id="IPR016032">
    <property type="entry name" value="Sig_transdc_resp-reg_C-effctor"/>
</dbReference>
<dbReference type="InterPro" id="IPR039420">
    <property type="entry name" value="WalR-like"/>
</dbReference>
<dbReference type="EMBL" id="BNJF01000002">
    <property type="protein sequence ID" value="GHO46206.1"/>
    <property type="molecule type" value="Genomic_DNA"/>
</dbReference>
<dbReference type="CDD" id="cd17574">
    <property type="entry name" value="REC_OmpR"/>
    <property type="match status" value="1"/>
</dbReference>
<dbReference type="CDD" id="cd00383">
    <property type="entry name" value="trans_reg_C"/>
    <property type="match status" value="1"/>
</dbReference>
<keyword evidence="2" id="KW-0902">Two-component regulatory system</keyword>
<dbReference type="Gene3D" id="1.10.10.10">
    <property type="entry name" value="Winged helix-like DNA-binding domain superfamily/Winged helix DNA-binding domain"/>
    <property type="match status" value="1"/>
</dbReference>
<evidence type="ECO:0000313" key="11">
    <source>
        <dbReference type="Proteomes" id="UP000612362"/>
    </source>
</evidence>
<evidence type="ECO:0000256" key="2">
    <source>
        <dbReference type="ARBA" id="ARBA00023012"/>
    </source>
</evidence>
<dbReference type="PANTHER" id="PTHR48111:SF1">
    <property type="entry name" value="TWO-COMPONENT RESPONSE REGULATOR ORR33"/>
    <property type="match status" value="1"/>
</dbReference>
<evidence type="ECO:0000256" key="4">
    <source>
        <dbReference type="ARBA" id="ARBA00023125"/>
    </source>
</evidence>
<dbReference type="GO" id="GO:0005829">
    <property type="term" value="C:cytosol"/>
    <property type="evidence" value="ECO:0007669"/>
    <property type="project" value="TreeGrafter"/>
</dbReference>
<feature type="modified residue" description="4-aspartylphosphate" evidence="6">
    <location>
        <position position="51"/>
    </location>
</feature>
<proteinExistence type="predicted"/>
<evidence type="ECO:0000256" key="7">
    <source>
        <dbReference type="PROSITE-ProRule" id="PRU01091"/>
    </source>
</evidence>
<keyword evidence="11" id="KW-1185">Reference proteome</keyword>
<dbReference type="SUPFAM" id="SSF46894">
    <property type="entry name" value="C-terminal effector domain of the bipartite response regulators"/>
    <property type="match status" value="1"/>
</dbReference>
<dbReference type="InterPro" id="IPR001867">
    <property type="entry name" value="OmpR/PhoB-type_DNA-bd"/>
</dbReference>
<feature type="DNA-binding region" description="OmpR/PhoB-type" evidence="7">
    <location>
        <begin position="126"/>
        <end position="220"/>
    </location>
</feature>
<dbReference type="GO" id="GO:0032993">
    <property type="term" value="C:protein-DNA complex"/>
    <property type="evidence" value="ECO:0007669"/>
    <property type="project" value="TreeGrafter"/>
</dbReference>
<dbReference type="GO" id="GO:0006355">
    <property type="term" value="P:regulation of DNA-templated transcription"/>
    <property type="evidence" value="ECO:0007669"/>
    <property type="project" value="InterPro"/>
</dbReference>
<dbReference type="InterPro" id="IPR036388">
    <property type="entry name" value="WH-like_DNA-bd_sf"/>
</dbReference>
<dbReference type="SUPFAM" id="SSF52172">
    <property type="entry name" value="CheY-like"/>
    <property type="match status" value="1"/>
</dbReference>
<name>A0A8J3HZU1_9CHLR</name>
<protein>
    <submittedName>
        <fullName evidence="10">DNA-binding response regulator</fullName>
    </submittedName>
</protein>
<sequence length="220" mass="24941">MYILVLDDDLLSLQLIQVVLRNNGYEVATIDNPDGALALIEKRLPDLLLVDVRMPPNITGFEFVQQLNEAGYAIPVVFVTACTEIPDRLHGFALNAEDYICKPYDFQELLARVQVVERHLMGRSSNRTMKIGPFELLPDTFQLAIKGHKKIVLTPTELRIMTILMSNAGSVVSRDKFFDHIWQDETSNVLDVYIARLRRKLGTAKKHITSQRGVGYMLQA</sequence>
<evidence type="ECO:0000259" key="8">
    <source>
        <dbReference type="PROSITE" id="PS50110"/>
    </source>
</evidence>
<dbReference type="Pfam" id="PF00486">
    <property type="entry name" value="Trans_reg_C"/>
    <property type="match status" value="1"/>
</dbReference>
<dbReference type="PROSITE" id="PS50110">
    <property type="entry name" value="RESPONSE_REGULATORY"/>
    <property type="match status" value="1"/>
</dbReference>
<comment type="caution">
    <text evidence="10">The sequence shown here is derived from an EMBL/GenBank/DDBJ whole genome shotgun (WGS) entry which is preliminary data.</text>
</comment>
<evidence type="ECO:0000256" key="1">
    <source>
        <dbReference type="ARBA" id="ARBA00022553"/>
    </source>
</evidence>
<dbReference type="GO" id="GO:0000156">
    <property type="term" value="F:phosphorelay response regulator activity"/>
    <property type="evidence" value="ECO:0007669"/>
    <property type="project" value="TreeGrafter"/>
</dbReference>
<dbReference type="Gene3D" id="3.40.50.2300">
    <property type="match status" value="1"/>
</dbReference>
<keyword evidence="1 6" id="KW-0597">Phosphoprotein</keyword>
<keyword evidence="3" id="KW-0805">Transcription regulation</keyword>
<keyword evidence="4 7" id="KW-0238">DNA-binding</keyword>
<evidence type="ECO:0000256" key="5">
    <source>
        <dbReference type="ARBA" id="ARBA00023163"/>
    </source>
</evidence>
<dbReference type="PROSITE" id="PS51755">
    <property type="entry name" value="OMPR_PHOB"/>
    <property type="match status" value="1"/>
</dbReference>
<organism evidence="10 11">
    <name type="scientific">Ktedonospora formicarum</name>
    <dbReference type="NCBI Taxonomy" id="2778364"/>
    <lineage>
        <taxon>Bacteria</taxon>
        <taxon>Bacillati</taxon>
        <taxon>Chloroflexota</taxon>
        <taxon>Ktedonobacteria</taxon>
        <taxon>Ktedonobacterales</taxon>
        <taxon>Ktedonobacteraceae</taxon>
        <taxon>Ktedonospora</taxon>
    </lineage>
</organism>
<evidence type="ECO:0000256" key="6">
    <source>
        <dbReference type="PROSITE-ProRule" id="PRU00169"/>
    </source>
</evidence>
<feature type="domain" description="Response regulatory" evidence="8">
    <location>
        <begin position="2"/>
        <end position="117"/>
    </location>
</feature>
<accession>A0A8J3HZU1</accession>
<feature type="domain" description="OmpR/PhoB-type" evidence="9">
    <location>
        <begin position="126"/>
        <end position="220"/>
    </location>
</feature>
<dbReference type="Pfam" id="PF00072">
    <property type="entry name" value="Response_reg"/>
    <property type="match status" value="1"/>
</dbReference>
<dbReference type="InterPro" id="IPR011006">
    <property type="entry name" value="CheY-like_superfamily"/>
</dbReference>
<dbReference type="RefSeq" id="WP_220195598.1">
    <property type="nucleotide sequence ID" value="NZ_BNJF01000002.1"/>
</dbReference>
<reference evidence="10" key="1">
    <citation type="submission" date="2020-10" db="EMBL/GenBank/DDBJ databases">
        <title>Taxonomic study of unclassified bacteria belonging to the class Ktedonobacteria.</title>
        <authorList>
            <person name="Yabe S."/>
            <person name="Wang C.M."/>
            <person name="Zheng Y."/>
            <person name="Sakai Y."/>
            <person name="Cavaletti L."/>
            <person name="Monciardini P."/>
            <person name="Donadio S."/>
        </authorList>
    </citation>
    <scope>NUCLEOTIDE SEQUENCE</scope>
    <source>
        <strain evidence="10">SOSP1-1</strain>
    </source>
</reference>
<dbReference type="AlphaFoldDB" id="A0A8J3HZU1"/>